<dbReference type="Proteomes" id="UP000179616">
    <property type="component" value="Unassembled WGS sequence"/>
</dbReference>
<sequence length="318" mass="34453">MVGAGHRARGLAVAVGLLAVVVGCTGAPDRHEEAARLESAITQMPGVDSASVSYENAFARGATLGIDVAMPTATASQIGDVVSALGRLKGQDFDGFYQWTNITVTPRQRLVVRIGGDPNLVALTTQVDQLRGVEAAFPDETIEQYSGIDITDLTMPVPEALARVRTAVGGGQVEVVLKPKQASSEPLWDVEFPFPVNRERAIREQLDRMPVTLDGVWIGKQGYLTRLTADVRHRERAYEDIVATIAASGADKDRPMSLLWGAQDGPQDRNEPTFHGEVSVGACSYGPNDQGQPDPKYFTPDAIDLQKRVRERFDTCPR</sequence>
<dbReference type="PROSITE" id="PS51257">
    <property type="entry name" value="PROKAR_LIPOPROTEIN"/>
    <property type="match status" value="1"/>
</dbReference>
<dbReference type="STRING" id="948102.BKG76_19505"/>
<dbReference type="AlphaFoldDB" id="A0A1S1L2H4"/>
<accession>A0A1S1L2H4</accession>
<proteinExistence type="predicted"/>
<evidence type="ECO:0000256" key="1">
    <source>
        <dbReference type="SAM" id="MobiDB-lite"/>
    </source>
</evidence>
<comment type="caution">
    <text evidence="2">The sequence shown here is derived from an EMBL/GenBank/DDBJ whole genome shotgun (WGS) entry which is preliminary data.</text>
</comment>
<dbReference type="GeneID" id="57169003"/>
<protein>
    <submittedName>
        <fullName evidence="2">Uncharacterized protein</fullName>
    </submittedName>
</protein>
<organism evidence="2 3">
    <name type="scientific">Mycobacteroides franklinii</name>
    <dbReference type="NCBI Taxonomy" id="948102"/>
    <lineage>
        <taxon>Bacteria</taxon>
        <taxon>Bacillati</taxon>
        <taxon>Actinomycetota</taxon>
        <taxon>Actinomycetes</taxon>
        <taxon>Mycobacteriales</taxon>
        <taxon>Mycobacteriaceae</taxon>
        <taxon>Mycobacteroides</taxon>
    </lineage>
</organism>
<gene>
    <name evidence="2" type="ORF">BKG76_19505</name>
</gene>
<name>A0A1S1L2H4_9MYCO</name>
<evidence type="ECO:0000313" key="3">
    <source>
        <dbReference type="Proteomes" id="UP000179616"/>
    </source>
</evidence>
<dbReference type="EMBL" id="MLIK01000024">
    <property type="protein sequence ID" value="OHU18739.1"/>
    <property type="molecule type" value="Genomic_DNA"/>
</dbReference>
<evidence type="ECO:0000313" key="2">
    <source>
        <dbReference type="EMBL" id="OHU18739.1"/>
    </source>
</evidence>
<feature type="region of interest" description="Disordered" evidence="1">
    <location>
        <begin position="264"/>
        <end position="296"/>
    </location>
</feature>
<dbReference type="OrthoDB" id="4636818at2"/>
<reference evidence="2 3" key="1">
    <citation type="submission" date="2016-10" db="EMBL/GenBank/DDBJ databases">
        <title>Evaluation of Human, Veterinary and Environmental Mycobacterium chelonae Isolates by Core Genome Phylogenomic Analysis, Targeted Gene Comparison, and Anti-microbial Susceptibility Patterns: A Tale of Mistaken Identities.</title>
        <authorList>
            <person name="Fogelson S.B."/>
            <person name="Camus A.C."/>
            <person name="Lorenz W."/>
            <person name="Vasireddy R."/>
            <person name="Vasireddy S."/>
            <person name="Smith T."/>
            <person name="Brown-Elliott B.A."/>
            <person name="Wallace R.J.Jr."/>
            <person name="Hasan N.A."/>
            <person name="Reischl U."/>
            <person name="Sanchez S."/>
        </authorList>
    </citation>
    <scope>NUCLEOTIDE SEQUENCE [LARGE SCALE GENOMIC DNA]</scope>
    <source>
        <strain evidence="2 3">1559</strain>
    </source>
</reference>
<dbReference type="RefSeq" id="WP_070939395.1">
    <property type="nucleotide sequence ID" value="NZ_MLIK01000024.1"/>
</dbReference>